<feature type="domain" description="Peptide N-acetyl-beta-D-glucosaminyl asparaginase amidase A N-terminal" evidence="3">
    <location>
        <begin position="232"/>
        <end position="569"/>
    </location>
</feature>
<feature type="compositionally biased region" description="Basic and acidic residues" evidence="1">
    <location>
        <begin position="56"/>
        <end position="65"/>
    </location>
</feature>
<evidence type="ECO:0000256" key="2">
    <source>
        <dbReference type="SAM" id="SignalP"/>
    </source>
</evidence>
<proteinExistence type="predicted"/>
<evidence type="ECO:0000259" key="3">
    <source>
        <dbReference type="Pfam" id="PF12222"/>
    </source>
</evidence>
<feature type="chain" id="PRO_5040212576" evidence="2">
    <location>
        <begin position="22"/>
        <end position="862"/>
    </location>
</feature>
<dbReference type="OrthoDB" id="1612078at2759"/>
<gene>
    <name evidence="4" type="ORF">B0T10DRAFT_452502</name>
</gene>
<evidence type="ECO:0000313" key="5">
    <source>
        <dbReference type="Proteomes" id="UP000777438"/>
    </source>
</evidence>
<feature type="compositionally biased region" description="Polar residues" evidence="1">
    <location>
        <begin position="90"/>
        <end position="113"/>
    </location>
</feature>
<dbReference type="Proteomes" id="UP000777438">
    <property type="component" value="Unassembled WGS sequence"/>
</dbReference>
<dbReference type="InterPro" id="IPR021102">
    <property type="entry name" value="PNGase_A"/>
</dbReference>
<name>A0A9P9AZ64_9HYPO</name>
<dbReference type="Pfam" id="PF12222">
    <property type="entry name" value="PNGaseA"/>
    <property type="match status" value="1"/>
</dbReference>
<dbReference type="InterPro" id="IPR056948">
    <property type="entry name" value="PNGaseA_N"/>
</dbReference>
<dbReference type="Pfam" id="PF25156">
    <property type="entry name" value="PNGase_A_C"/>
    <property type="match status" value="1"/>
</dbReference>
<evidence type="ECO:0000313" key="4">
    <source>
        <dbReference type="EMBL" id="KAH6899974.1"/>
    </source>
</evidence>
<dbReference type="PANTHER" id="PTHR31104">
    <property type="entry name" value="PEPTIDE-N4-(N-ACETYL-BETA-GLUCOSAMINYL)ASPARAGINE AMIDASE A PROTEIN"/>
    <property type="match status" value="1"/>
</dbReference>
<sequence length="862" mass="97764">MFCFPLFALFTSICCTALAFGGRHTWMRGTLVRSAILTIATIAAAPAPDPRSGSELGRRAPESVHGDGPQHGLPPQRGVDNPFQNHYLEKTTTTVKPDHASSSFPSRTSTTNTDVDEDPPTITITDLSDHGYPAQYTAPPDEEWQYDNLMYNNFPDHGYPVQDGNEIYEKEAERIRIEKEEERMRKKAVDSATLPVFQLTPPVLSPDGGARVAPVPAYVEYEGEPEKKTTNEYERMDLIKHSFSRPEPVAVQYSPPKRTFNFTTTPFDFNRVTLNLTVAAEGIQLDRLAFIYLGDVEIWRMTTAQPQPSPGVAWTFTKDVTAYLPLWKRPEKLIFDMRTSVSDIYTAPLDITLTATFFRTIRIRYDGEPADRVIPLTAERSEENVASAWTYPTEKASKKLLFPRNVRRAHVSVAATGRDDEEYWWSHIPHSQTGNFSWMTGMRPGGYGSGIREVRLAIDGWPAGIVLPFPTVFPGGIGVPMHRPVVPLQAFDLRETEIDITPWLPYLCNGKPHTFSMDVYEFEDDYLDPTDISATRRLRSVKVTAKHWILSAKIFLWVDEEHSITTGAMPRITYDSIEWHRDPGDVVKPWIPDTNQTTYALHIYRKFGVENSRVKSHKDDSEATWNQDLQAHNRGIFHRYTLRREVEANYKGKSQSFTGNVPFYHESFEYPISVDFDYRYAKPNESHLADGKTLVVKAYLAQEMVCTTIGKSAFPTGVEPWVDIMATRRRQVPTGTSVKASRRGFATYYQNTNGTMIMGISSSVQSLWLGMTPNSIRNIREGWIAEPALYTREVIFNGNKASLDKEWTYGYFTNPYDHRPSLAPSIAIEVRRAAQQPERFAPIGPGDMNRLFMGYNLIDAPQ</sequence>
<accession>A0A9P9AZ64</accession>
<dbReference type="EMBL" id="JAGPYM010000001">
    <property type="protein sequence ID" value="KAH6899974.1"/>
    <property type="molecule type" value="Genomic_DNA"/>
</dbReference>
<protein>
    <submittedName>
        <fullName evidence="4">Peptide N-acetyl-beta-D-glucosaminyl asparaginase amidase A-domain-containing protein</fullName>
    </submittedName>
</protein>
<reference evidence="4 5" key="1">
    <citation type="journal article" date="2021" name="Nat. Commun.">
        <title>Genetic determinants of endophytism in the Arabidopsis root mycobiome.</title>
        <authorList>
            <person name="Mesny F."/>
            <person name="Miyauchi S."/>
            <person name="Thiergart T."/>
            <person name="Pickel B."/>
            <person name="Atanasova L."/>
            <person name="Karlsson M."/>
            <person name="Huettel B."/>
            <person name="Barry K.W."/>
            <person name="Haridas S."/>
            <person name="Chen C."/>
            <person name="Bauer D."/>
            <person name="Andreopoulos W."/>
            <person name="Pangilinan J."/>
            <person name="LaButti K."/>
            <person name="Riley R."/>
            <person name="Lipzen A."/>
            <person name="Clum A."/>
            <person name="Drula E."/>
            <person name="Henrissat B."/>
            <person name="Kohler A."/>
            <person name="Grigoriev I.V."/>
            <person name="Martin F.M."/>
            <person name="Hacquard S."/>
        </authorList>
    </citation>
    <scope>NUCLEOTIDE SEQUENCE [LARGE SCALE GENOMIC DNA]</scope>
    <source>
        <strain evidence="4 5">MPI-CAGE-CH-0241</strain>
    </source>
</reference>
<evidence type="ECO:0000256" key="1">
    <source>
        <dbReference type="SAM" id="MobiDB-lite"/>
    </source>
</evidence>
<feature type="region of interest" description="Disordered" evidence="1">
    <location>
        <begin position="46"/>
        <end position="119"/>
    </location>
</feature>
<feature type="signal peptide" evidence="2">
    <location>
        <begin position="1"/>
        <end position="21"/>
    </location>
</feature>
<keyword evidence="5" id="KW-1185">Reference proteome</keyword>
<comment type="caution">
    <text evidence="4">The sequence shown here is derived from an EMBL/GenBank/DDBJ whole genome shotgun (WGS) entry which is preliminary data.</text>
</comment>
<dbReference type="AlphaFoldDB" id="A0A9P9AZ64"/>
<keyword evidence="2" id="KW-0732">Signal</keyword>
<organism evidence="4 5">
    <name type="scientific">Thelonectria olida</name>
    <dbReference type="NCBI Taxonomy" id="1576542"/>
    <lineage>
        <taxon>Eukaryota</taxon>
        <taxon>Fungi</taxon>
        <taxon>Dikarya</taxon>
        <taxon>Ascomycota</taxon>
        <taxon>Pezizomycotina</taxon>
        <taxon>Sordariomycetes</taxon>
        <taxon>Hypocreomycetidae</taxon>
        <taxon>Hypocreales</taxon>
        <taxon>Nectriaceae</taxon>
        <taxon>Thelonectria</taxon>
    </lineage>
</organism>